<organism evidence="4 5">
    <name type="scientific">Micromonospora endophytica</name>
    <dbReference type="NCBI Taxonomy" id="515350"/>
    <lineage>
        <taxon>Bacteria</taxon>
        <taxon>Bacillati</taxon>
        <taxon>Actinomycetota</taxon>
        <taxon>Actinomycetes</taxon>
        <taxon>Micromonosporales</taxon>
        <taxon>Micromonosporaceae</taxon>
        <taxon>Micromonospora</taxon>
    </lineage>
</organism>
<feature type="domain" description="Histidine kinase/HSP90-like ATPase" evidence="3">
    <location>
        <begin position="29"/>
        <end position="139"/>
    </location>
</feature>
<dbReference type="Proteomes" id="UP000248627">
    <property type="component" value="Unassembled WGS sequence"/>
</dbReference>
<dbReference type="PANTHER" id="PTHR35526">
    <property type="entry name" value="ANTI-SIGMA-F FACTOR RSBW-RELATED"/>
    <property type="match status" value="1"/>
</dbReference>
<dbReference type="Gene3D" id="3.30.565.10">
    <property type="entry name" value="Histidine kinase-like ATPase, C-terminal domain"/>
    <property type="match status" value="1"/>
</dbReference>
<keyword evidence="1" id="KW-0723">Serine/threonine-protein kinase</keyword>
<dbReference type="InterPro" id="IPR036890">
    <property type="entry name" value="HATPase_C_sf"/>
</dbReference>
<dbReference type="GO" id="GO:0004674">
    <property type="term" value="F:protein serine/threonine kinase activity"/>
    <property type="evidence" value="ECO:0007669"/>
    <property type="project" value="UniProtKB-KW"/>
</dbReference>
<dbReference type="OrthoDB" id="4350801at2"/>
<feature type="region of interest" description="Disordered" evidence="2">
    <location>
        <begin position="158"/>
        <end position="190"/>
    </location>
</feature>
<comment type="caution">
    <text evidence="4">The sequence shown here is derived from an EMBL/GenBank/DDBJ whole genome shotgun (WGS) entry which is preliminary data.</text>
</comment>
<proteinExistence type="predicted"/>
<name>A0A2W2CKT1_9ACTN</name>
<protein>
    <submittedName>
        <fullName evidence="4">ATP-binding protein</fullName>
    </submittedName>
</protein>
<evidence type="ECO:0000313" key="5">
    <source>
        <dbReference type="Proteomes" id="UP000248627"/>
    </source>
</evidence>
<reference evidence="4 5" key="1">
    <citation type="submission" date="2018-01" db="EMBL/GenBank/DDBJ databases">
        <title>Draft genome sequence of Jishengella endophytica.</title>
        <authorList>
            <person name="Sahin N."/>
            <person name="Ay H."/>
            <person name="Saygin H."/>
        </authorList>
    </citation>
    <scope>NUCLEOTIDE SEQUENCE [LARGE SCALE GENOMIC DNA]</scope>
    <source>
        <strain evidence="4 5">DSM 45430</strain>
    </source>
</reference>
<gene>
    <name evidence="4" type="ORF">C1I93_08560</name>
</gene>
<dbReference type="SUPFAM" id="SSF55874">
    <property type="entry name" value="ATPase domain of HSP90 chaperone/DNA topoisomerase II/histidine kinase"/>
    <property type="match status" value="1"/>
</dbReference>
<evidence type="ECO:0000256" key="2">
    <source>
        <dbReference type="SAM" id="MobiDB-lite"/>
    </source>
</evidence>
<evidence type="ECO:0000313" key="4">
    <source>
        <dbReference type="EMBL" id="PZF98550.1"/>
    </source>
</evidence>
<evidence type="ECO:0000256" key="1">
    <source>
        <dbReference type="ARBA" id="ARBA00022527"/>
    </source>
</evidence>
<dbReference type="AlphaFoldDB" id="A0A2W2CKT1"/>
<keyword evidence="4" id="KW-0067">ATP-binding</keyword>
<dbReference type="RefSeq" id="WP_111242692.1">
    <property type="nucleotide sequence ID" value="NZ_AP023358.1"/>
</dbReference>
<accession>A0A2W2CKT1</accession>
<dbReference type="CDD" id="cd16936">
    <property type="entry name" value="HATPase_RsbW-like"/>
    <property type="match status" value="1"/>
</dbReference>
<dbReference type="PANTHER" id="PTHR35526:SF3">
    <property type="entry name" value="ANTI-SIGMA-F FACTOR RSBW"/>
    <property type="match status" value="1"/>
</dbReference>
<dbReference type="InterPro" id="IPR003594">
    <property type="entry name" value="HATPase_dom"/>
</dbReference>
<dbReference type="GO" id="GO:0005524">
    <property type="term" value="F:ATP binding"/>
    <property type="evidence" value="ECO:0007669"/>
    <property type="project" value="UniProtKB-KW"/>
</dbReference>
<keyword evidence="5" id="KW-1185">Reference proteome</keyword>
<keyword evidence="1" id="KW-0808">Transferase</keyword>
<keyword evidence="1" id="KW-0418">Kinase</keyword>
<dbReference type="Pfam" id="PF13581">
    <property type="entry name" value="HATPase_c_2"/>
    <property type="match status" value="1"/>
</dbReference>
<dbReference type="EMBL" id="POTX01000038">
    <property type="protein sequence ID" value="PZF98550.1"/>
    <property type="molecule type" value="Genomic_DNA"/>
</dbReference>
<dbReference type="InterPro" id="IPR050267">
    <property type="entry name" value="Anti-sigma-factor_SerPK"/>
</dbReference>
<feature type="region of interest" description="Disordered" evidence="2">
    <location>
        <begin position="1"/>
        <end position="24"/>
    </location>
</feature>
<keyword evidence="4" id="KW-0547">Nucleotide-binding</keyword>
<evidence type="ECO:0000259" key="3">
    <source>
        <dbReference type="Pfam" id="PF13581"/>
    </source>
</evidence>
<sequence>MNNLGRPDATGPGGPSPDDGEATSLLSLPFTAQTVTTVRHLLATHVAAAGLTGDTAEDLVLAIHELVTNAVLHGGGHGRLDLFRQADRLVCEVTDHGSGGDLTVNLPAANTPGGRGLWLAHHLTGALTLTHRPDGVTATVVASLAPERNTTPSVIITQGLPDAVTGPGPLGGRSEPPAEADDHPGGLPHR</sequence>